<dbReference type="Pfam" id="PF19200">
    <property type="entry name" value="MupG_N"/>
    <property type="match status" value="1"/>
</dbReference>
<evidence type="ECO:0000313" key="3">
    <source>
        <dbReference type="EMBL" id="GJM55935.1"/>
    </source>
</evidence>
<keyword evidence="4" id="KW-1185">Reference proteome</keyword>
<dbReference type="Gene3D" id="2.40.100.10">
    <property type="entry name" value="Cyclophilin-like"/>
    <property type="match status" value="1"/>
</dbReference>
<dbReference type="SUPFAM" id="SSF50891">
    <property type="entry name" value="Cyclophilin-like"/>
    <property type="match status" value="1"/>
</dbReference>
<dbReference type="InterPro" id="IPR008589">
    <property type="entry name" value="MupG"/>
</dbReference>
<dbReference type="AlphaFoldDB" id="A0AAV5B7W1"/>
<organism evidence="3 4">
    <name type="scientific">Granulimonas faecalis</name>
    <dbReference type="NCBI Taxonomy" id="2894155"/>
    <lineage>
        <taxon>Bacteria</taxon>
        <taxon>Bacillati</taxon>
        <taxon>Actinomycetota</taxon>
        <taxon>Coriobacteriia</taxon>
        <taxon>Coriobacteriales</taxon>
        <taxon>Kribbibacteriaceae</taxon>
        <taxon>Granulimonas</taxon>
    </lineage>
</organism>
<evidence type="ECO:0000259" key="2">
    <source>
        <dbReference type="Pfam" id="PF19200"/>
    </source>
</evidence>
<evidence type="ECO:0008006" key="5">
    <source>
        <dbReference type="Google" id="ProtNLM"/>
    </source>
</evidence>
<dbReference type="SUPFAM" id="SSF51445">
    <property type="entry name" value="(Trans)glycosidases"/>
    <property type="match status" value="1"/>
</dbReference>
<feature type="domain" description="6-phospho-N-acetylmuramidase C-terminal" evidence="1">
    <location>
        <begin position="265"/>
        <end position="358"/>
    </location>
</feature>
<accession>A0AAV5B7W1</accession>
<dbReference type="PANTHER" id="PTHR38435:SF1">
    <property type="entry name" value="DUF871 DOMAIN-CONTAINING PROTEIN"/>
    <property type="match status" value="1"/>
</dbReference>
<evidence type="ECO:0000313" key="4">
    <source>
        <dbReference type="Proteomes" id="UP001055025"/>
    </source>
</evidence>
<gene>
    <name evidence="3" type="ORF">ATOP_15900</name>
</gene>
<dbReference type="PANTHER" id="PTHR38435">
    <property type="match status" value="1"/>
</dbReference>
<comment type="caution">
    <text evidence="3">The sequence shown here is derived from an EMBL/GenBank/DDBJ whole genome shotgun (WGS) entry which is preliminary data.</text>
</comment>
<dbReference type="InterPro" id="IPR043797">
    <property type="entry name" value="MupG_N"/>
</dbReference>
<dbReference type="EMBL" id="BQKC01000001">
    <property type="protein sequence ID" value="GJM55935.1"/>
    <property type="molecule type" value="Genomic_DNA"/>
</dbReference>
<dbReference type="Pfam" id="PF05913">
    <property type="entry name" value="MupG_C"/>
    <property type="match status" value="1"/>
</dbReference>
<dbReference type="InterPro" id="IPR017853">
    <property type="entry name" value="GH"/>
</dbReference>
<dbReference type="InterPro" id="IPR013785">
    <property type="entry name" value="Aldolase_TIM"/>
</dbReference>
<reference evidence="3" key="1">
    <citation type="journal article" date="2022" name="Int. J. Syst. Evol. Microbiol.">
        <title>Granulimonas faecalis gen. nov., sp. nov., and Leptogranulimonas caecicola gen. nov., sp. nov., novel lactate-producing Atopobiaceae bacteria isolated from mouse intestines, and an emended description of the family Atopobiaceae.</title>
        <authorList>
            <person name="Morinaga K."/>
            <person name="Kusada H."/>
            <person name="Sakamoto S."/>
            <person name="Murakami T."/>
            <person name="Toyoda A."/>
            <person name="Mori H."/>
            <person name="Meng X.Y."/>
            <person name="Takashino M."/>
            <person name="Murotomi K."/>
            <person name="Tamaki H."/>
        </authorList>
    </citation>
    <scope>NUCLEOTIDE SEQUENCE</scope>
    <source>
        <strain evidence="3">OPF53</strain>
    </source>
</reference>
<dbReference type="Gene3D" id="3.20.20.70">
    <property type="entry name" value="Aldolase class I"/>
    <property type="match status" value="1"/>
</dbReference>
<proteinExistence type="predicted"/>
<protein>
    <recommendedName>
        <fullName evidence="5">Outer surface protein</fullName>
    </recommendedName>
</protein>
<dbReference type="InterPro" id="IPR043894">
    <property type="entry name" value="MupG_C"/>
</dbReference>
<dbReference type="InterPro" id="IPR029000">
    <property type="entry name" value="Cyclophilin-like_dom_sf"/>
</dbReference>
<feature type="domain" description="6-phospho-N-acetylmuramidase N-terminal" evidence="2">
    <location>
        <begin position="3"/>
        <end position="238"/>
    </location>
</feature>
<name>A0AAV5B7W1_9ACTN</name>
<sequence>MGLGVSVYPERVDVDAIVQYLGRAGTLGYSRVFSCLLSAEGGRAHVVERFSPVARAAHEASMALTLDVSPVVFERLGISPDDLSFFCDLGANAIRLDEAFTPREVAALTHNPYGLAVELNASTADGTVAAVCACEPDRSRLSACHNFYPQRYTGLSASFMEQESRAAKELGLGVAAFVSSGQPDACGPWPLKEGLPTVEAHRNAPIDLQARHLFATGVVDDVLVSNCFASDDELRSLAALDPATVALGVVPAKGAEAPLFNALLGSSLRVRGDSSPYMLRDSDQRARLAPLGIAPHNTWGLVPGDVAVVNDRGGRYAGELQVVLKAMDNDGTKNVVANVVEEERFLLGYLGPWSGFSLLA</sequence>
<dbReference type="RefSeq" id="WP_265590971.1">
    <property type="nucleotide sequence ID" value="NZ_BQKC01000001.1"/>
</dbReference>
<dbReference type="Proteomes" id="UP001055025">
    <property type="component" value="Unassembled WGS sequence"/>
</dbReference>
<evidence type="ECO:0000259" key="1">
    <source>
        <dbReference type="Pfam" id="PF05913"/>
    </source>
</evidence>